<sequence length="284" mass="31984">MAPFLIGVIYLLSVKPLFAADNHSEKSILPRIVSLAPHLTEMIYSAGAGDHLVGVVNYSDYPPQAEKLPVIGDYNSLNLEALIQLKPDIILSWKSGNRLQDIERLKSLGFRVVENEIHKLEDIPSTILAIGKLAGTDETAIKTADELQAHLQEIRQQNQRKANVSTFYQIWNNPLITMGKEQFISQGLALCNAENIFNDLPSLSAQISLEAVLQRDPQLILLGGDKAFQKDWQTAWMRYPTITAVKNRHIFRVNNDLYQRPTERFIRALPDLCNLVNKARDSSN</sequence>
<dbReference type="NCBIfam" id="NF038402">
    <property type="entry name" value="TroA_like"/>
    <property type="match status" value="1"/>
</dbReference>
<name>A0ABS0BT66_9GAMM</name>
<dbReference type="EMBL" id="JACBGI020000001">
    <property type="protein sequence ID" value="MBF6057042.1"/>
    <property type="molecule type" value="Genomic_DNA"/>
</dbReference>
<evidence type="ECO:0000259" key="3">
    <source>
        <dbReference type="PROSITE" id="PS50983"/>
    </source>
</evidence>
<evidence type="ECO:0000313" key="5">
    <source>
        <dbReference type="Proteomes" id="UP001193680"/>
    </source>
</evidence>
<feature type="signal peptide" evidence="2">
    <location>
        <begin position="1"/>
        <end position="19"/>
    </location>
</feature>
<organism evidence="4 5">
    <name type="scientific">Thiomicrorhabdus heinhorstiae</name>
    <dbReference type="NCBI Taxonomy" id="2748010"/>
    <lineage>
        <taxon>Bacteria</taxon>
        <taxon>Pseudomonadati</taxon>
        <taxon>Pseudomonadota</taxon>
        <taxon>Gammaproteobacteria</taxon>
        <taxon>Thiotrichales</taxon>
        <taxon>Piscirickettsiaceae</taxon>
        <taxon>Thiomicrorhabdus</taxon>
    </lineage>
</organism>
<evidence type="ECO:0000256" key="1">
    <source>
        <dbReference type="ARBA" id="ARBA00022729"/>
    </source>
</evidence>
<dbReference type="InterPro" id="IPR050902">
    <property type="entry name" value="ABC_Transporter_SBP"/>
</dbReference>
<dbReference type="PANTHER" id="PTHR30535:SF34">
    <property type="entry name" value="MOLYBDATE-BINDING PROTEIN MOLA"/>
    <property type="match status" value="1"/>
</dbReference>
<dbReference type="SUPFAM" id="SSF53807">
    <property type="entry name" value="Helical backbone' metal receptor"/>
    <property type="match status" value="1"/>
</dbReference>
<dbReference type="Gene3D" id="3.40.50.1980">
    <property type="entry name" value="Nitrogenase molybdenum iron protein domain"/>
    <property type="match status" value="2"/>
</dbReference>
<feature type="domain" description="Fe/B12 periplasmic-binding" evidence="3">
    <location>
        <begin position="31"/>
        <end position="280"/>
    </location>
</feature>
<evidence type="ECO:0000313" key="4">
    <source>
        <dbReference type="EMBL" id="MBF6057042.1"/>
    </source>
</evidence>
<proteinExistence type="predicted"/>
<dbReference type="CDD" id="cd01144">
    <property type="entry name" value="BtuF"/>
    <property type="match status" value="1"/>
</dbReference>
<dbReference type="PROSITE" id="PS50983">
    <property type="entry name" value="FE_B12_PBP"/>
    <property type="match status" value="1"/>
</dbReference>
<dbReference type="Proteomes" id="UP001193680">
    <property type="component" value="Unassembled WGS sequence"/>
</dbReference>
<gene>
    <name evidence="4" type="ORF">H8792_001680</name>
</gene>
<comment type="caution">
    <text evidence="4">The sequence shown here is derived from an EMBL/GenBank/DDBJ whole genome shotgun (WGS) entry which is preliminary data.</text>
</comment>
<protein>
    <submittedName>
        <fullName evidence="4">Cobalamin-binding protein</fullName>
    </submittedName>
</protein>
<keyword evidence="1 2" id="KW-0732">Signal</keyword>
<dbReference type="RefSeq" id="WP_194947393.1">
    <property type="nucleotide sequence ID" value="NZ_JACBGI020000001.1"/>
</dbReference>
<accession>A0ABS0BT66</accession>
<dbReference type="PANTHER" id="PTHR30535">
    <property type="entry name" value="VITAMIN B12-BINDING PROTEIN"/>
    <property type="match status" value="1"/>
</dbReference>
<reference evidence="4 5" key="1">
    <citation type="submission" date="2020-11" db="EMBL/GenBank/DDBJ databases">
        <title>Sulfur oxidizing isolate from Hospital Hole Sinkhole.</title>
        <authorList>
            <person name="Scott K.M."/>
        </authorList>
    </citation>
    <scope>NUCLEOTIDE SEQUENCE [LARGE SCALE GENOMIC DNA]</scope>
    <source>
        <strain evidence="4 5">HH1</strain>
    </source>
</reference>
<evidence type="ECO:0000256" key="2">
    <source>
        <dbReference type="SAM" id="SignalP"/>
    </source>
</evidence>
<keyword evidence="5" id="KW-1185">Reference proteome</keyword>
<feature type="chain" id="PRO_5047406717" evidence="2">
    <location>
        <begin position="20"/>
        <end position="284"/>
    </location>
</feature>
<dbReference type="InterPro" id="IPR002491">
    <property type="entry name" value="ABC_transptr_periplasmic_BD"/>
</dbReference>
<dbReference type="InterPro" id="IPR054828">
    <property type="entry name" value="Vit_B12_bind_prot"/>
</dbReference>
<dbReference type="Pfam" id="PF01497">
    <property type="entry name" value="Peripla_BP_2"/>
    <property type="match status" value="1"/>
</dbReference>